<sequence>MHEQHRMSLKNFIHHLVTAQPEESHAAKTESRTRKLSETIYEQDEVLAALRKVPKSASTNEFMTTRLVADVQAELSQFGSPAVGLGQFDAEEPVDQLDIPGMASRVQAAAPCLWALLVSIMTPQHPTARDTSEDYQGSIFMVCVMLASAFAPQTCNKFPISLGLHLQSNGAGRRTLDLLFGLGIVANYVNITQGREEIDKLGKVKQ</sequence>
<dbReference type="GeneID" id="81403965"/>
<reference evidence="1" key="1">
    <citation type="submission" date="2022-11" db="EMBL/GenBank/DDBJ databases">
        <authorList>
            <person name="Petersen C."/>
        </authorList>
    </citation>
    <scope>NUCLEOTIDE SEQUENCE</scope>
    <source>
        <strain evidence="1">IBT 22155</strain>
    </source>
</reference>
<dbReference type="Proteomes" id="UP001149079">
    <property type="component" value="Unassembled WGS sequence"/>
</dbReference>
<evidence type="ECO:0000313" key="2">
    <source>
        <dbReference type="Proteomes" id="UP001149079"/>
    </source>
</evidence>
<organism evidence="1 2">
    <name type="scientific">Penicillium bovifimosum</name>
    <dbReference type="NCBI Taxonomy" id="126998"/>
    <lineage>
        <taxon>Eukaryota</taxon>
        <taxon>Fungi</taxon>
        <taxon>Dikarya</taxon>
        <taxon>Ascomycota</taxon>
        <taxon>Pezizomycotina</taxon>
        <taxon>Eurotiomycetes</taxon>
        <taxon>Eurotiomycetidae</taxon>
        <taxon>Eurotiales</taxon>
        <taxon>Aspergillaceae</taxon>
        <taxon>Penicillium</taxon>
    </lineage>
</organism>
<gene>
    <name evidence="1" type="ORF">N7515_004051</name>
</gene>
<protein>
    <submittedName>
        <fullName evidence="1">Uncharacterized protein</fullName>
    </submittedName>
</protein>
<dbReference type="RefSeq" id="XP_056523852.1">
    <property type="nucleotide sequence ID" value="XM_056664795.1"/>
</dbReference>
<reference evidence="1" key="2">
    <citation type="journal article" date="2023" name="IMA Fungus">
        <title>Comparative genomic study of the Penicillium genus elucidates a diverse pangenome and 15 lateral gene transfer events.</title>
        <authorList>
            <person name="Petersen C."/>
            <person name="Sorensen T."/>
            <person name="Nielsen M.R."/>
            <person name="Sondergaard T.E."/>
            <person name="Sorensen J.L."/>
            <person name="Fitzpatrick D.A."/>
            <person name="Frisvad J.C."/>
            <person name="Nielsen K.L."/>
        </authorList>
    </citation>
    <scope>NUCLEOTIDE SEQUENCE</scope>
    <source>
        <strain evidence="1">IBT 22155</strain>
    </source>
</reference>
<proteinExistence type="predicted"/>
<dbReference type="OrthoDB" id="3919880at2759"/>
<accession>A0A9W9H613</accession>
<comment type="caution">
    <text evidence="1">The sequence shown here is derived from an EMBL/GenBank/DDBJ whole genome shotgun (WGS) entry which is preliminary data.</text>
</comment>
<keyword evidence="2" id="KW-1185">Reference proteome</keyword>
<name>A0A9W9H613_9EURO</name>
<dbReference type="EMBL" id="JAPQKL010000003">
    <property type="protein sequence ID" value="KAJ5139203.1"/>
    <property type="molecule type" value="Genomic_DNA"/>
</dbReference>
<dbReference type="AlphaFoldDB" id="A0A9W9H613"/>
<evidence type="ECO:0000313" key="1">
    <source>
        <dbReference type="EMBL" id="KAJ5139203.1"/>
    </source>
</evidence>